<dbReference type="InterPro" id="IPR034660">
    <property type="entry name" value="DinB/YfiT-like"/>
</dbReference>
<reference evidence="1 2" key="1">
    <citation type="submission" date="2020-05" db="EMBL/GenBank/DDBJ databases">
        <title>The draft genome sequence of Maribacter arenosus CAU 1321.</title>
        <authorList>
            <person name="Mu L."/>
        </authorList>
    </citation>
    <scope>NUCLEOTIDE SEQUENCE [LARGE SCALE GENOMIC DNA]</scope>
    <source>
        <strain evidence="1 2">CAU 1321</strain>
    </source>
</reference>
<proteinExistence type="predicted"/>
<sequence>MSWKNLFNAKECQETIDRINALTPETHNLWGKMNVAQMLAHCNVTYELVYTDKHPKPKGFQKFMIKLFAKNVVVGPKPYKRNTRTAPMFLITDEREFEKEKQRLIGYLQKTQKLGEEHFNGKESHAFGALSTKEWNTLFSKHLNHHLQQFGV</sequence>
<organism evidence="1 2">
    <name type="scientific">Maribacter arenosus</name>
    <dbReference type="NCBI Taxonomy" id="1854708"/>
    <lineage>
        <taxon>Bacteria</taxon>
        <taxon>Pseudomonadati</taxon>
        <taxon>Bacteroidota</taxon>
        <taxon>Flavobacteriia</taxon>
        <taxon>Flavobacteriales</taxon>
        <taxon>Flavobacteriaceae</taxon>
        <taxon>Maribacter</taxon>
    </lineage>
</organism>
<dbReference type="RefSeq" id="WP_188314146.1">
    <property type="nucleotide sequence ID" value="NZ_JABTCG010000003.1"/>
</dbReference>
<protein>
    <submittedName>
        <fullName evidence="1">DUF1569 domain-containing protein</fullName>
    </submittedName>
</protein>
<keyword evidence="2" id="KW-1185">Reference proteome</keyword>
<dbReference type="EMBL" id="JABTCG010000003">
    <property type="protein sequence ID" value="MBD0851025.1"/>
    <property type="molecule type" value="Genomic_DNA"/>
</dbReference>
<gene>
    <name evidence="1" type="ORF">HPE63_10125</name>
</gene>
<comment type="caution">
    <text evidence="1">The sequence shown here is derived from an EMBL/GenBank/DDBJ whole genome shotgun (WGS) entry which is preliminary data.</text>
</comment>
<evidence type="ECO:0000313" key="2">
    <source>
        <dbReference type="Proteomes" id="UP000598350"/>
    </source>
</evidence>
<dbReference type="Pfam" id="PF07606">
    <property type="entry name" value="DUF1569"/>
    <property type="match status" value="1"/>
</dbReference>
<dbReference type="Proteomes" id="UP000598350">
    <property type="component" value="Unassembled WGS sequence"/>
</dbReference>
<name>A0ABR7VDT1_9FLAO</name>
<dbReference type="Gene3D" id="1.20.120.450">
    <property type="entry name" value="dinb family like domain"/>
    <property type="match status" value="1"/>
</dbReference>
<evidence type="ECO:0000313" key="1">
    <source>
        <dbReference type="EMBL" id="MBD0851025.1"/>
    </source>
</evidence>
<dbReference type="InterPro" id="IPR011463">
    <property type="entry name" value="DUF1569"/>
</dbReference>
<accession>A0ABR7VDT1</accession>